<feature type="compositionally biased region" description="Polar residues" evidence="1">
    <location>
        <begin position="63"/>
        <end position="80"/>
    </location>
</feature>
<organism evidence="2 3">
    <name type="scientific">Shimia haliotis</name>
    <dbReference type="NCBI Taxonomy" id="1280847"/>
    <lineage>
        <taxon>Bacteria</taxon>
        <taxon>Pseudomonadati</taxon>
        <taxon>Pseudomonadota</taxon>
        <taxon>Alphaproteobacteria</taxon>
        <taxon>Rhodobacterales</taxon>
        <taxon>Roseobacteraceae</taxon>
    </lineage>
</organism>
<gene>
    <name evidence="2" type="ORF">SAMN04488036_102185</name>
</gene>
<sequence>MPAGVASQKTGPVAGDIARFARPYTFTSRKDPYNRPATHFSREYIELLPLSAGFVSPRDVSPKNVSRSQNGLTNARWQGPTDNNPVCQIGILLVALPLGS</sequence>
<accession>A0A1I4CF31</accession>
<reference evidence="3" key="1">
    <citation type="submission" date="2016-10" db="EMBL/GenBank/DDBJ databases">
        <authorList>
            <person name="Varghese N."/>
            <person name="Submissions S."/>
        </authorList>
    </citation>
    <scope>NUCLEOTIDE SEQUENCE [LARGE SCALE GENOMIC DNA]</scope>
    <source>
        <strain evidence="3">DSM 28453</strain>
    </source>
</reference>
<protein>
    <submittedName>
        <fullName evidence="2">Uncharacterized protein</fullName>
    </submittedName>
</protein>
<evidence type="ECO:0000313" key="2">
    <source>
        <dbReference type="EMBL" id="SFK78756.1"/>
    </source>
</evidence>
<dbReference type="Proteomes" id="UP000198851">
    <property type="component" value="Unassembled WGS sequence"/>
</dbReference>
<dbReference type="STRING" id="1280847.SAMN04488036_102185"/>
<dbReference type="AlphaFoldDB" id="A0A1I4CF31"/>
<feature type="region of interest" description="Disordered" evidence="1">
    <location>
        <begin position="59"/>
        <end position="80"/>
    </location>
</feature>
<evidence type="ECO:0000256" key="1">
    <source>
        <dbReference type="SAM" id="MobiDB-lite"/>
    </source>
</evidence>
<name>A0A1I4CF31_9RHOB</name>
<keyword evidence="3" id="KW-1185">Reference proteome</keyword>
<evidence type="ECO:0000313" key="3">
    <source>
        <dbReference type="Proteomes" id="UP000198851"/>
    </source>
</evidence>
<proteinExistence type="predicted"/>
<dbReference type="EMBL" id="FOSZ01000002">
    <property type="protein sequence ID" value="SFK78756.1"/>
    <property type="molecule type" value="Genomic_DNA"/>
</dbReference>